<gene>
    <name evidence="1" type="ORF">TIFTF001_040218</name>
</gene>
<reference evidence="1" key="1">
    <citation type="submission" date="2023-07" db="EMBL/GenBank/DDBJ databases">
        <title>draft genome sequence of fig (Ficus carica).</title>
        <authorList>
            <person name="Takahashi T."/>
            <person name="Nishimura K."/>
        </authorList>
    </citation>
    <scope>NUCLEOTIDE SEQUENCE</scope>
</reference>
<dbReference type="EMBL" id="BTGU01001375">
    <property type="protein sequence ID" value="GMN22273.1"/>
    <property type="molecule type" value="Genomic_DNA"/>
</dbReference>
<accession>A0AA87ZA38</accession>
<protein>
    <submittedName>
        <fullName evidence="1">Uncharacterized protein</fullName>
    </submittedName>
</protein>
<evidence type="ECO:0000313" key="2">
    <source>
        <dbReference type="Proteomes" id="UP001187192"/>
    </source>
</evidence>
<comment type="caution">
    <text evidence="1">The sequence shown here is derived from an EMBL/GenBank/DDBJ whole genome shotgun (WGS) entry which is preliminary data.</text>
</comment>
<keyword evidence="2" id="KW-1185">Reference proteome</keyword>
<organism evidence="1 2">
    <name type="scientific">Ficus carica</name>
    <name type="common">Common fig</name>
    <dbReference type="NCBI Taxonomy" id="3494"/>
    <lineage>
        <taxon>Eukaryota</taxon>
        <taxon>Viridiplantae</taxon>
        <taxon>Streptophyta</taxon>
        <taxon>Embryophyta</taxon>
        <taxon>Tracheophyta</taxon>
        <taxon>Spermatophyta</taxon>
        <taxon>Magnoliopsida</taxon>
        <taxon>eudicotyledons</taxon>
        <taxon>Gunneridae</taxon>
        <taxon>Pentapetalae</taxon>
        <taxon>rosids</taxon>
        <taxon>fabids</taxon>
        <taxon>Rosales</taxon>
        <taxon>Moraceae</taxon>
        <taxon>Ficeae</taxon>
        <taxon>Ficus</taxon>
    </lineage>
</organism>
<sequence>MGAQLVLLSQTRTTLNIREGKGRPPELTDRRDLMIRTTPTCDKTRNQISLQDRILNGFEWNHDPMPNKKHEPWYARTPQSAMDGLIDKSMNATDFFNKFKKFV</sequence>
<proteinExistence type="predicted"/>
<name>A0AA87ZA38_FICCA</name>
<evidence type="ECO:0000313" key="1">
    <source>
        <dbReference type="EMBL" id="GMN22273.1"/>
    </source>
</evidence>
<dbReference type="Proteomes" id="UP001187192">
    <property type="component" value="Unassembled WGS sequence"/>
</dbReference>
<dbReference type="AlphaFoldDB" id="A0AA87ZA38"/>